<comment type="subunit">
    <text evidence="9">Type II secretion is composed of four main components: the outer membrane complex, the inner membrane complex, the cytoplasmic secretion ATPase and the periplasm-spanning pseudopilus.</text>
</comment>
<evidence type="ECO:0000256" key="6">
    <source>
        <dbReference type="ARBA" id="ARBA00022692"/>
    </source>
</evidence>
<evidence type="ECO:0000256" key="9">
    <source>
        <dbReference type="RuleBase" id="RU368030"/>
    </source>
</evidence>
<dbReference type="AlphaFoldDB" id="A0A423Q2B6"/>
<keyword evidence="13" id="KW-1185">Reference proteome</keyword>
<accession>A0A423Q2B6</accession>
<dbReference type="NCBIfam" id="TIGR02532">
    <property type="entry name" value="IV_pilin_GFxxxE"/>
    <property type="match status" value="1"/>
</dbReference>
<evidence type="ECO:0000313" key="13">
    <source>
        <dbReference type="Proteomes" id="UP000285310"/>
    </source>
</evidence>
<keyword evidence="4 9" id="KW-0488">Methylation</keyword>
<dbReference type="GO" id="GO:0005886">
    <property type="term" value="C:plasma membrane"/>
    <property type="evidence" value="ECO:0007669"/>
    <property type="project" value="UniProtKB-SubCell"/>
</dbReference>
<evidence type="ECO:0000256" key="8">
    <source>
        <dbReference type="ARBA" id="ARBA00023136"/>
    </source>
</evidence>
<dbReference type="InterPro" id="IPR012902">
    <property type="entry name" value="N_methyl_site"/>
</dbReference>
<comment type="similarity">
    <text evidence="2 9">Belongs to the GSP I family.</text>
</comment>
<evidence type="ECO:0000256" key="3">
    <source>
        <dbReference type="ARBA" id="ARBA00022475"/>
    </source>
</evidence>
<proteinExistence type="inferred from homology"/>
<dbReference type="Proteomes" id="UP000285310">
    <property type="component" value="Unassembled WGS sequence"/>
</dbReference>
<comment type="subcellular location">
    <subcellularLocation>
        <location evidence="1 9">Cell inner membrane</location>
        <topology evidence="1 9">Single-pass membrane protein</topology>
    </subcellularLocation>
</comment>
<dbReference type="PANTHER" id="PTHR38779:SF2">
    <property type="entry name" value="TYPE II SECRETION SYSTEM PROTEIN I-RELATED"/>
    <property type="match status" value="1"/>
</dbReference>
<sequence>MNTTERGFTLVEVLIALAVLAIALTAFVSAGAQNADYATYIRERTIAQWVARNQLVAFQLATDWPNVGTQEDDVQMAGSTWHWQADIQTSPDPAVRRVDMRVFAVDPDDDTPSEDALLLISGFLTQHPEAADGPGDNNEGDNNTDTTANDINQGGAS</sequence>
<dbReference type="Pfam" id="PF02501">
    <property type="entry name" value="T2SSI"/>
    <property type="match status" value="1"/>
</dbReference>
<evidence type="ECO:0000313" key="12">
    <source>
        <dbReference type="EMBL" id="ROO32811.1"/>
    </source>
</evidence>
<dbReference type="FunCoup" id="A0A423Q2B6">
    <property type="interactions" value="56"/>
</dbReference>
<dbReference type="GO" id="GO:0015627">
    <property type="term" value="C:type II protein secretion system complex"/>
    <property type="evidence" value="ECO:0007669"/>
    <property type="project" value="UniProtKB-UniRule"/>
</dbReference>
<keyword evidence="3" id="KW-1003">Cell membrane</keyword>
<keyword evidence="7" id="KW-1133">Transmembrane helix</keyword>
<dbReference type="InterPro" id="IPR003413">
    <property type="entry name" value="T2SS_GspI_C"/>
</dbReference>
<evidence type="ECO:0000256" key="2">
    <source>
        <dbReference type="ARBA" id="ARBA00008358"/>
    </source>
</evidence>
<dbReference type="PANTHER" id="PTHR38779">
    <property type="entry name" value="TYPE II SECRETION SYSTEM PROTEIN I-RELATED"/>
    <property type="match status" value="1"/>
</dbReference>
<feature type="domain" description="Type II secretion system protein GspI C-terminal" evidence="11">
    <location>
        <begin position="42"/>
        <end position="109"/>
    </location>
</feature>
<comment type="caution">
    <text evidence="12">The sequence shown here is derived from an EMBL/GenBank/DDBJ whole genome shotgun (WGS) entry which is preliminary data.</text>
</comment>
<organism evidence="12 13">
    <name type="scientific">Salinisphaera japonica YTM-1</name>
    <dbReference type="NCBI Taxonomy" id="1209778"/>
    <lineage>
        <taxon>Bacteria</taxon>
        <taxon>Pseudomonadati</taxon>
        <taxon>Pseudomonadota</taxon>
        <taxon>Gammaproteobacteria</taxon>
        <taxon>Salinisphaerales</taxon>
        <taxon>Salinisphaeraceae</taxon>
        <taxon>Salinisphaera</taxon>
    </lineage>
</organism>
<dbReference type="SUPFAM" id="SSF54523">
    <property type="entry name" value="Pili subunits"/>
    <property type="match status" value="1"/>
</dbReference>
<keyword evidence="6" id="KW-0812">Transmembrane</keyword>
<dbReference type="InterPro" id="IPR010052">
    <property type="entry name" value="T2SS_protein-GspI"/>
</dbReference>
<comment type="function">
    <text evidence="9">Component of the type II secretion system required for the energy-dependent secretion of extracellular factors such as proteases and toxins from the periplasm.</text>
</comment>
<evidence type="ECO:0000256" key="4">
    <source>
        <dbReference type="ARBA" id="ARBA00022481"/>
    </source>
</evidence>
<dbReference type="NCBIfam" id="TIGR01707">
    <property type="entry name" value="gspI"/>
    <property type="match status" value="1"/>
</dbReference>
<evidence type="ECO:0000259" key="11">
    <source>
        <dbReference type="Pfam" id="PF02501"/>
    </source>
</evidence>
<name>A0A423Q2B6_9GAMM</name>
<feature type="region of interest" description="Disordered" evidence="10">
    <location>
        <begin position="122"/>
        <end position="157"/>
    </location>
</feature>
<dbReference type="RefSeq" id="WP_123656745.1">
    <property type="nucleotide sequence ID" value="NZ_AYKG01000001.1"/>
</dbReference>
<evidence type="ECO:0000256" key="7">
    <source>
        <dbReference type="ARBA" id="ARBA00022989"/>
    </source>
</evidence>
<evidence type="ECO:0000256" key="10">
    <source>
        <dbReference type="SAM" id="MobiDB-lite"/>
    </source>
</evidence>
<evidence type="ECO:0000256" key="1">
    <source>
        <dbReference type="ARBA" id="ARBA00004377"/>
    </source>
</evidence>
<dbReference type="Gene3D" id="3.30.1300.30">
    <property type="entry name" value="GSPII I/J protein-like"/>
    <property type="match status" value="1"/>
</dbReference>
<feature type="compositionally biased region" description="Low complexity" evidence="10">
    <location>
        <begin position="131"/>
        <end position="150"/>
    </location>
</feature>
<reference evidence="12 13" key="1">
    <citation type="submission" date="2013-10" db="EMBL/GenBank/DDBJ databases">
        <title>Salinisphaera japonica YTM-1 Genome Sequencing.</title>
        <authorList>
            <person name="Lai Q."/>
            <person name="Li C."/>
            <person name="Shao Z."/>
        </authorList>
    </citation>
    <scope>NUCLEOTIDE SEQUENCE [LARGE SCALE GENOMIC DNA]</scope>
    <source>
        <strain evidence="12 13">YTM-1</strain>
    </source>
</reference>
<dbReference type="EMBL" id="AYKG01000001">
    <property type="protein sequence ID" value="ROO32811.1"/>
    <property type="molecule type" value="Genomic_DNA"/>
</dbReference>
<protein>
    <recommendedName>
        <fullName evidence="9">Type II secretion system protein I</fullName>
        <shortName evidence="9">T2SS minor pseudopilin I</shortName>
    </recommendedName>
</protein>
<keyword evidence="5 9" id="KW-0997">Cell inner membrane</keyword>
<dbReference type="OrthoDB" id="6121517at2"/>
<evidence type="ECO:0000256" key="5">
    <source>
        <dbReference type="ARBA" id="ARBA00022519"/>
    </source>
</evidence>
<keyword evidence="8" id="KW-0472">Membrane</keyword>
<dbReference type="InParanoid" id="A0A423Q2B6"/>
<dbReference type="PROSITE" id="PS00409">
    <property type="entry name" value="PROKAR_NTER_METHYL"/>
    <property type="match status" value="1"/>
</dbReference>
<gene>
    <name evidence="12" type="ORF">SAJA_00840</name>
</gene>
<dbReference type="GO" id="GO:0015628">
    <property type="term" value="P:protein secretion by the type II secretion system"/>
    <property type="evidence" value="ECO:0007669"/>
    <property type="project" value="UniProtKB-UniRule"/>
</dbReference>
<dbReference type="InterPro" id="IPR045584">
    <property type="entry name" value="Pilin-like"/>
</dbReference>
<dbReference type="Pfam" id="PF07963">
    <property type="entry name" value="N_methyl"/>
    <property type="match status" value="1"/>
</dbReference>
<comment type="PTM">
    <text evidence="9">Cleaved by prepilin peptidase.</text>
</comment>